<name>A0A1J1IQ38_9DIPT</name>
<gene>
    <name evidence="1" type="ORF">CLUMA_CG015650</name>
</gene>
<proteinExistence type="predicted"/>
<accession>A0A1J1IQ38</accession>
<dbReference type="EMBL" id="CVRI01000057">
    <property type="protein sequence ID" value="CRL02335.1"/>
    <property type="molecule type" value="Genomic_DNA"/>
</dbReference>
<keyword evidence="2" id="KW-1185">Reference proteome</keyword>
<protein>
    <submittedName>
        <fullName evidence="1">CLUMA_CG015650, isoform A</fullName>
    </submittedName>
</protein>
<reference evidence="1 2" key="1">
    <citation type="submission" date="2015-04" db="EMBL/GenBank/DDBJ databases">
        <authorList>
            <person name="Syromyatnikov M.Y."/>
            <person name="Popov V.N."/>
        </authorList>
    </citation>
    <scope>NUCLEOTIDE SEQUENCE [LARGE SCALE GENOMIC DNA]</scope>
</reference>
<organism evidence="1 2">
    <name type="scientific">Clunio marinus</name>
    <dbReference type="NCBI Taxonomy" id="568069"/>
    <lineage>
        <taxon>Eukaryota</taxon>
        <taxon>Metazoa</taxon>
        <taxon>Ecdysozoa</taxon>
        <taxon>Arthropoda</taxon>
        <taxon>Hexapoda</taxon>
        <taxon>Insecta</taxon>
        <taxon>Pterygota</taxon>
        <taxon>Neoptera</taxon>
        <taxon>Endopterygota</taxon>
        <taxon>Diptera</taxon>
        <taxon>Nematocera</taxon>
        <taxon>Chironomoidea</taxon>
        <taxon>Chironomidae</taxon>
        <taxon>Clunio</taxon>
    </lineage>
</organism>
<evidence type="ECO:0000313" key="1">
    <source>
        <dbReference type="EMBL" id="CRL02335.1"/>
    </source>
</evidence>
<evidence type="ECO:0000313" key="2">
    <source>
        <dbReference type="Proteomes" id="UP000183832"/>
    </source>
</evidence>
<dbReference type="AlphaFoldDB" id="A0A1J1IQ38"/>
<sequence>MKTPSRPNSVFQTRLYDSEFFLSFRDLSNNLLKKILGSPISNTLTQPIIRRSSVNSMKNPRKNYLKVQSIKHGLCSCSY</sequence>
<dbReference type="Proteomes" id="UP000183832">
    <property type="component" value="Unassembled WGS sequence"/>
</dbReference>